<dbReference type="Pfam" id="PF05978">
    <property type="entry name" value="UNC-93"/>
    <property type="match status" value="1"/>
</dbReference>
<gene>
    <name evidence="6" type="primary">WBGene00280762</name>
</gene>
<dbReference type="InterPro" id="IPR036259">
    <property type="entry name" value="MFS_trans_sf"/>
</dbReference>
<sequence>MSSQETALTGNTLILPGVGQSVGYYTQSFIVDSVLKSVAEGEPKAIDPNAGFYGYLFNIGYFGYLTEHSTRNTIERDTAIAWAVRSASQIVGGVGLCLTVRPQISLDASRSPNQNAAMNQSSHSDFREYSYSEISLIFAVIPCRSVSNCLADASEWRDHRVRFADHMVHMRRALTDTRILQMAPLFCLVGMTTFFTLSIYPTTLIFNLNLSKNVYLPACYLIVVGIGNVIMGILIMAVSKRLPYFGQIPSLFIGSVLIITAMILALLTTPISSTIRYNDDPTLLIEPSVEMSLLIAFLFGMADNCINTSRTVLCALSSPDQNTQIFSIAKFFEVISSAKCPLSKSKWQVRYILRLCPKINDSTIAIFSSISLLSNLKRLILKLQVKMACILMVIAQWMSLYSHFVLVALTCTIVGSYFCAT</sequence>
<reference evidence="6" key="2">
    <citation type="submission" date="2022-06" db="UniProtKB">
        <authorList>
            <consortium name="EnsemblMetazoa"/>
        </authorList>
    </citation>
    <scope>IDENTIFICATION</scope>
    <source>
        <strain evidence="6">PS312</strain>
    </source>
</reference>
<keyword evidence="5" id="KW-0472">Membrane</keyword>
<evidence type="ECO:0000313" key="6">
    <source>
        <dbReference type="EnsemblMetazoa" id="PPA42393.1"/>
    </source>
</evidence>
<evidence type="ECO:0000256" key="1">
    <source>
        <dbReference type="ARBA" id="ARBA00004141"/>
    </source>
</evidence>
<dbReference type="EnsemblMetazoa" id="PPA42393.1">
    <property type="protein sequence ID" value="PPA42393.1"/>
    <property type="gene ID" value="WBGene00280762"/>
</dbReference>
<comment type="similarity">
    <text evidence="2">Belongs to the unc-93 family.</text>
</comment>
<dbReference type="GO" id="GO:0016020">
    <property type="term" value="C:membrane"/>
    <property type="evidence" value="ECO:0007669"/>
    <property type="project" value="UniProtKB-SubCell"/>
</dbReference>
<evidence type="ECO:0000313" key="7">
    <source>
        <dbReference type="Proteomes" id="UP000005239"/>
    </source>
</evidence>
<dbReference type="PANTHER" id="PTHR23294">
    <property type="entry name" value="ET TRANSLATION PRODUCT-RELATED"/>
    <property type="match status" value="1"/>
</dbReference>
<comment type="subcellular location">
    <subcellularLocation>
        <location evidence="1">Membrane</location>
        <topology evidence="1">Multi-pass membrane protein</topology>
    </subcellularLocation>
</comment>
<dbReference type="InterPro" id="IPR051617">
    <property type="entry name" value="UNC-93-like_regulator"/>
</dbReference>
<proteinExistence type="inferred from homology"/>
<keyword evidence="7" id="KW-1185">Reference proteome</keyword>
<protein>
    <submittedName>
        <fullName evidence="6">Membrane transporter</fullName>
    </submittedName>
</protein>
<organism evidence="6 7">
    <name type="scientific">Pristionchus pacificus</name>
    <name type="common">Parasitic nematode worm</name>
    <dbReference type="NCBI Taxonomy" id="54126"/>
    <lineage>
        <taxon>Eukaryota</taxon>
        <taxon>Metazoa</taxon>
        <taxon>Ecdysozoa</taxon>
        <taxon>Nematoda</taxon>
        <taxon>Chromadorea</taxon>
        <taxon>Rhabditida</taxon>
        <taxon>Rhabditina</taxon>
        <taxon>Diplogasteromorpha</taxon>
        <taxon>Diplogasteroidea</taxon>
        <taxon>Neodiplogasteridae</taxon>
        <taxon>Pristionchus</taxon>
    </lineage>
</organism>
<evidence type="ECO:0000256" key="5">
    <source>
        <dbReference type="ARBA" id="ARBA00023136"/>
    </source>
</evidence>
<accession>A0A2A6D1K5</accession>
<name>A0A2A6D1K5_PRIPA</name>
<dbReference type="Proteomes" id="UP000005239">
    <property type="component" value="Unassembled WGS sequence"/>
</dbReference>
<dbReference type="AlphaFoldDB" id="A0A2A6D1K5"/>
<dbReference type="OrthoDB" id="196103at2759"/>
<keyword evidence="4" id="KW-1133">Transmembrane helix</keyword>
<dbReference type="SUPFAM" id="SSF103473">
    <property type="entry name" value="MFS general substrate transporter"/>
    <property type="match status" value="1"/>
</dbReference>
<dbReference type="InterPro" id="IPR010291">
    <property type="entry name" value="Ion_channel_UNC-93"/>
</dbReference>
<accession>A0A8R1UWI3</accession>
<evidence type="ECO:0000256" key="3">
    <source>
        <dbReference type="ARBA" id="ARBA00022692"/>
    </source>
</evidence>
<reference evidence="7" key="1">
    <citation type="journal article" date="2008" name="Nat. Genet.">
        <title>The Pristionchus pacificus genome provides a unique perspective on nematode lifestyle and parasitism.</title>
        <authorList>
            <person name="Dieterich C."/>
            <person name="Clifton S.W."/>
            <person name="Schuster L.N."/>
            <person name="Chinwalla A."/>
            <person name="Delehaunty K."/>
            <person name="Dinkelacker I."/>
            <person name="Fulton L."/>
            <person name="Fulton R."/>
            <person name="Godfrey J."/>
            <person name="Minx P."/>
            <person name="Mitreva M."/>
            <person name="Roeseler W."/>
            <person name="Tian H."/>
            <person name="Witte H."/>
            <person name="Yang S.P."/>
            <person name="Wilson R.K."/>
            <person name="Sommer R.J."/>
        </authorList>
    </citation>
    <scope>NUCLEOTIDE SEQUENCE [LARGE SCALE GENOMIC DNA]</scope>
    <source>
        <strain evidence="7">PS312</strain>
    </source>
</reference>
<evidence type="ECO:0000256" key="4">
    <source>
        <dbReference type="ARBA" id="ARBA00022989"/>
    </source>
</evidence>
<keyword evidence="3" id="KW-0812">Transmembrane</keyword>
<evidence type="ECO:0000256" key="2">
    <source>
        <dbReference type="ARBA" id="ARBA00009172"/>
    </source>
</evidence>
<dbReference type="PANTHER" id="PTHR23294:SF18">
    <property type="entry name" value="UNC93-LIKE PROTEIN MFSD11"/>
    <property type="match status" value="1"/>
</dbReference>
<dbReference type="Gene3D" id="1.20.1250.20">
    <property type="entry name" value="MFS general substrate transporter like domains"/>
    <property type="match status" value="1"/>
</dbReference>